<feature type="transmembrane region" description="Helical" evidence="1">
    <location>
        <begin position="335"/>
        <end position="352"/>
    </location>
</feature>
<keyword evidence="1" id="KW-0812">Transmembrane</keyword>
<sequence length="608" mass="65219">MNSPNTTPGQGKSPARPVVSAEAVARLPRWPLWLLCVAYVLPGFIGRDPWKGDGLSFGVMWQIAQGQSSWLAPSLYGQPVGGGWLPYWLGAASIRGLGPWIGTIAASRLPFIILLGLVLVQTWYAAYHFAQRETAQPVQPAFAAAISRSSYARAMADGALLSLVACLGLLARGHETIPELVQLTGSTGVLLGLSLLPTRAVLASAALFFGLLSLAASGAPWLALLTTLTLSLLMLKLASRKEGLEILRNPLVVVAQQGPEPSLKQWPIPGFALSCSATFALGVLVLLHGQSVARWPSMAAFQHFLGTFAWFVWPAWPLAAWAVWRWRESLGEWHVLAPLALLVLATLAALLAPGNAATLVLVLPPAAALAALALPVMRRGSMAALDWFSLMFFSLLALVVWVLWLAMLTGFPAKPAANIARLAPGFTAHFSWLPALLALLATAGWAALVAWRAGRHRHPLWKGMVLSAGGVTLVWVLVGLLWLPVLNYASTYRPLGLQLASRLRAEHQPGLPAPCVQTLGLSLPQQALMGYFSRATLVPGLRGGRCPYVLIAPPVHNAPASDTHLTATNAQAEQQTLRRAERGVLVWSGHRPGESDERLSLYRRSSAE</sequence>
<feature type="transmembrane region" description="Helical" evidence="1">
    <location>
        <begin position="358"/>
        <end position="376"/>
    </location>
</feature>
<reference evidence="2" key="1">
    <citation type="submission" date="2009-10" db="EMBL/GenBank/DDBJ databases">
        <title>Diversity of trophic interactions inside an arsenic-rich microbial ecosystem.</title>
        <authorList>
            <person name="Bertin P.N."/>
            <person name="Heinrich-Salmeron A."/>
            <person name="Pelletier E."/>
            <person name="Goulhen-Chollet F."/>
            <person name="Arsene-Ploetze F."/>
            <person name="Gallien S."/>
            <person name="Calteau A."/>
            <person name="Vallenet D."/>
            <person name="Casiot C."/>
            <person name="Chane-Woon-Ming B."/>
            <person name="Giloteaux L."/>
            <person name="Barakat M."/>
            <person name="Bonnefoy V."/>
            <person name="Bruneel O."/>
            <person name="Chandler M."/>
            <person name="Cleiss J."/>
            <person name="Duran R."/>
            <person name="Elbaz-Poulichet F."/>
            <person name="Fonknechten N."/>
            <person name="Lauga B."/>
            <person name="Mornico D."/>
            <person name="Ortet P."/>
            <person name="Schaeffer C."/>
            <person name="Siguier P."/>
            <person name="Alexander Thil Smith A."/>
            <person name="Van Dorsselaer A."/>
            <person name="Weissenbach J."/>
            <person name="Medigue C."/>
            <person name="Le Paslier D."/>
        </authorList>
    </citation>
    <scope>NUCLEOTIDE SEQUENCE</scope>
</reference>
<dbReference type="EMBL" id="CABM01000045">
    <property type="protein sequence ID" value="CBH97601.1"/>
    <property type="molecule type" value="Genomic_DNA"/>
</dbReference>
<comment type="caution">
    <text evidence="2">The sequence shown here is derived from an EMBL/GenBank/DDBJ whole genome shotgun (WGS) entry which is preliminary data.</text>
</comment>
<keyword evidence="1" id="KW-1133">Transmembrane helix</keyword>
<feature type="transmembrane region" description="Helical" evidence="1">
    <location>
        <begin position="109"/>
        <end position="130"/>
    </location>
</feature>
<feature type="transmembrane region" description="Helical" evidence="1">
    <location>
        <begin position="388"/>
        <end position="411"/>
    </location>
</feature>
<keyword evidence="1" id="KW-0472">Membrane</keyword>
<dbReference type="AlphaFoldDB" id="E6PRP5"/>
<name>E6PRP5_9ZZZZ</name>
<protein>
    <submittedName>
        <fullName evidence="2">Uncharacterized protein</fullName>
    </submittedName>
</protein>
<feature type="transmembrane region" description="Helical" evidence="1">
    <location>
        <begin position="266"/>
        <end position="288"/>
    </location>
</feature>
<feature type="transmembrane region" description="Helical" evidence="1">
    <location>
        <begin position="431"/>
        <end position="451"/>
    </location>
</feature>
<feature type="transmembrane region" description="Helical" evidence="1">
    <location>
        <begin position="300"/>
        <end position="323"/>
    </location>
</feature>
<gene>
    <name evidence="2" type="ORF">CARN2_3075</name>
</gene>
<proteinExistence type="predicted"/>
<feature type="transmembrane region" description="Helical" evidence="1">
    <location>
        <begin position="218"/>
        <end position="238"/>
    </location>
</feature>
<evidence type="ECO:0000313" key="2">
    <source>
        <dbReference type="EMBL" id="CBH97601.1"/>
    </source>
</evidence>
<feature type="transmembrane region" description="Helical" evidence="1">
    <location>
        <begin position="463"/>
        <end position="483"/>
    </location>
</feature>
<evidence type="ECO:0000256" key="1">
    <source>
        <dbReference type="SAM" id="Phobius"/>
    </source>
</evidence>
<organism evidence="2">
    <name type="scientific">mine drainage metagenome</name>
    <dbReference type="NCBI Taxonomy" id="410659"/>
    <lineage>
        <taxon>unclassified sequences</taxon>
        <taxon>metagenomes</taxon>
        <taxon>ecological metagenomes</taxon>
    </lineage>
</organism>
<accession>E6PRP5</accession>